<accession>A0AAW8J6V6</accession>
<dbReference type="Proteomes" id="UP001243844">
    <property type="component" value="Unassembled WGS sequence"/>
</dbReference>
<feature type="transmembrane region" description="Helical" evidence="7">
    <location>
        <begin position="369"/>
        <end position="402"/>
    </location>
</feature>
<feature type="transmembrane region" description="Helical" evidence="7">
    <location>
        <begin position="232"/>
        <end position="254"/>
    </location>
</feature>
<feature type="transmembrane region" description="Helical" evidence="7">
    <location>
        <begin position="119"/>
        <end position="138"/>
    </location>
</feature>
<evidence type="ECO:0000313" key="8">
    <source>
        <dbReference type="EMBL" id="MDQ8934904.1"/>
    </source>
</evidence>
<feature type="transmembrane region" description="Helical" evidence="7">
    <location>
        <begin position="86"/>
        <end position="107"/>
    </location>
</feature>
<feature type="transmembrane region" description="Helical" evidence="7">
    <location>
        <begin position="15"/>
        <end position="37"/>
    </location>
</feature>
<dbReference type="GO" id="GO:0015109">
    <property type="term" value="F:chromate transmembrane transporter activity"/>
    <property type="evidence" value="ECO:0007669"/>
    <property type="project" value="InterPro"/>
</dbReference>
<proteinExistence type="inferred from homology"/>
<comment type="subcellular location">
    <subcellularLocation>
        <location evidence="1">Cell membrane</location>
        <topology evidence="1">Multi-pass membrane protein</topology>
    </subcellularLocation>
</comment>
<dbReference type="PANTHER" id="PTHR33567">
    <property type="entry name" value="CHROMATE ION TRANSPORTER (EUROFUNG)"/>
    <property type="match status" value="1"/>
</dbReference>
<dbReference type="RefSeq" id="WP_308981044.1">
    <property type="nucleotide sequence ID" value="NZ_JAVIDL010000005.1"/>
</dbReference>
<dbReference type="PIRSF" id="PIRSF004810">
    <property type="entry name" value="ChrA"/>
    <property type="match status" value="1"/>
</dbReference>
<keyword evidence="6 7" id="KW-0472">Membrane</keyword>
<organism evidence="8 9">
    <name type="scientific">Acinetobacter rudis</name>
    <dbReference type="NCBI Taxonomy" id="632955"/>
    <lineage>
        <taxon>Bacteria</taxon>
        <taxon>Pseudomonadati</taxon>
        <taxon>Pseudomonadota</taxon>
        <taxon>Gammaproteobacteria</taxon>
        <taxon>Moraxellales</taxon>
        <taxon>Moraxellaceae</taxon>
        <taxon>Acinetobacter</taxon>
    </lineage>
</organism>
<dbReference type="InterPro" id="IPR014047">
    <property type="entry name" value="Chr_Tranpt_l_chain"/>
</dbReference>
<sequence length="403" mass="43956">MTSSSTLSQISIRQIFWLFLKLGLSSFGGPVAHLGYFHQCFVMKHVWLNEKEYADLIALCQLLPGPTSSQVGMALGYRQGGYRGAFAAWLGFSLPSVLILIIAAEGIRYLEHGISSGLIHGLKIVAVAVVAQAVWGMARQLCPDTPRVSIMLMACASILLMNGIWLQVSVILLAAILGGYLFRHQVSDAEVVQQNTLILPRSKLYQSAICLTIFLSIFLLMPLILQMYSNPILALFDAFYRSGALVFGGGHVLLPLLEAEVVQSGWLSADYFLAGYALTQAMPGPLFSFAAFVGAAMPVQMPIVAAIVAVIAIFLPSSLLLFAVLPHWQSFRSLVWVRAALFAVNAAVVGILLAALYQPMWNSSILNPLDFCLALLFFVALMFWKCPVWLVVCMGGIIGYLFL</sequence>
<comment type="caution">
    <text evidence="8">The sequence shown here is derived from an EMBL/GenBank/DDBJ whole genome shotgun (WGS) entry which is preliminary data.</text>
</comment>
<keyword evidence="4 7" id="KW-0812">Transmembrane</keyword>
<evidence type="ECO:0000256" key="7">
    <source>
        <dbReference type="SAM" id="Phobius"/>
    </source>
</evidence>
<evidence type="ECO:0000256" key="4">
    <source>
        <dbReference type="ARBA" id="ARBA00022692"/>
    </source>
</evidence>
<protein>
    <submittedName>
        <fullName evidence="8">Chromate efflux transporter</fullName>
    </submittedName>
</protein>
<dbReference type="NCBIfam" id="TIGR00937">
    <property type="entry name" value="2A51"/>
    <property type="match status" value="1"/>
</dbReference>
<keyword evidence="5 7" id="KW-1133">Transmembrane helix</keyword>
<feature type="transmembrane region" description="Helical" evidence="7">
    <location>
        <begin position="274"/>
        <end position="296"/>
    </location>
</feature>
<name>A0AAW8J6V6_9GAMM</name>
<evidence type="ECO:0000256" key="2">
    <source>
        <dbReference type="ARBA" id="ARBA00005262"/>
    </source>
</evidence>
<comment type="similarity">
    <text evidence="2">Belongs to the chromate ion transporter (CHR) (TC 2.A.51) family.</text>
</comment>
<dbReference type="AlphaFoldDB" id="A0AAW8J6V6"/>
<feature type="transmembrane region" description="Helical" evidence="7">
    <location>
        <begin position="336"/>
        <end position="357"/>
    </location>
</feature>
<keyword evidence="3" id="KW-1003">Cell membrane</keyword>
<dbReference type="InterPro" id="IPR003370">
    <property type="entry name" value="Chromate_transpt"/>
</dbReference>
<dbReference type="GO" id="GO:0005886">
    <property type="term" value="C:plasma membrane"/>
    <property type="evidence" value="ECO:0007669"/>
    <property type="project" value="UniProtKB-SubCell"/>
</dbReference>
<gene>
    <name evidence="8" type="primary">chrA</name>
    <name evidence="8" type="ORF">RFH47_04045</name>
</gene>
<evidence type="ECO:0000313" key="9">
    <source>
        <dbReference type="Proteomes" id="UP001243844"/>
    </source>
</evidence>
<feature type="transmembrane region" description="Helical" evidence="7">
    <location>
        <begin position="150"/>
        <end position="182"/>
    </location>
</feature>
<feature type="transmembrane region" description="Helical" evidence="7">
    <location>
        <begin position="204"/>
        <end position="225"/>
    </location>
</feature>
<evidence type="ECO:0000256" key="3">
    <source>
        <dbReference type="ARBA" id="ARBA00022475"/>
    </source>
</evidence>
<reference evidence="8" key="1">
    <citation type="submission" date="2023-08" db="EMBL/GenBank/DDBJ databases">
        <title>Emergence of clinically-relevant ST2 carbapenem-resistant Acinetobacter baumannii strains in hospital sewages in Zhejiang, East of China.</title>
        <authorList>
            <person name="Kaichao C."/>
            <person name="Zhang R."/>
        </authorList>
    </citation>
    <scope>NUCLEOTIDE SEQUENCE</scope>
    <source>
        <strain evidence="8">M-RB-37</strain>
    </source>
</reference>
<evidence type="ECO:0000256" key="1">
    <source>
        <dbReference type="ARBA" id="ARBA00004651"/>
    </source>
</evidence>
<evidence type="ECO:0000256" key="6">
    <source>
        <dbReference type="ARBA" id="ARBA00023136"/>
    </source>
</evidence>
<dbReference type="Pfam" id="PF02417">
    <property type="entry name" value="Chromate_transp"/>
    <property type="match status" value="2"/>
</dbReference>
<feature type="transmembrane region" description="Helical" evidence="7">
    <location>
        <begin position="303"/>
        <end position="324"/>
    </location>
</feature>
<evidence type="ECO:0000256" key="5">
    <source>
        <dbReference type="ARBA" id="ARBA00022989"/>
    </source>
</evidence>
<dbReference type="EMBL" id="JAVIDL010000005">
    <property type="protein sequence ID" value="MDQ8934904.1"/>
    <property type="molecule type" value="Genomic_DNA"/>
</dbReference>
<dbReference type="PANTHER" id="PTHR33567:SF3">
    <property type="entry name" value="CHROMATE ION TRANSPORTER (EUROFUNG)"/>
    <property type="match status" value="1"/>
</dbReference>